<accession>A0ABQ3ZRB1</accession>
<dbReference type="Proteomes" id="UP000603200">
    <property type="component" value="Unassembled WGS sequence"/>
</dbReference>
<reference evidence="1 2" key="1">
    <citation type="submission" date="2021-01" db="EMBL/GenBank/DDBJ databases">
        <title>Whole genome shotgun sequence of Actinoplanes humidus NBRC 14915.</title>
        <authorList>
            <person name="Komaki H."/>
            <person name="Tamura T."/>
        </authorList>
    </citation>
    <scope>NUCLEOTIDE SEQUENCE [LARGE SCALE GENOMIC DNA]</scope>
    <source>
        <strain evidence="1 2">NBRC 14915</strain>
    </source>
</reference>
<proteinExistence type="predicted"/>
<keyword evidence="2" id="KW-1185">Reference proteome</keyword>
<comment type="caution">
    <text evidence="1">The sequence shown here is derived from an EMBL/GenBank/DDBJ whole genome shotgun (WGS) entry which is preliminary data.</text>
</comment>
<evidence type="ECO:0000313" key="1">
    <source>
        <dbReference type="EMBL" id="GIE21089.1"/>
    </source>
</evidence>
<evidence type="ECO:0000313" key="2">
    <source>
        <dbReference type="Proteomes" id="UP000603200"/>
    </source>
</evidence>
<gene>
    <name evidence="1" type="ORF">Ahu01nite_041910</name>
</gene>
<organism evidence="1 2">
    <name type="scientific">Winogradskya humida</name>
    <dbReference type="NCBI Taxonomy" id="113566"/>
    <lineage>
        <taxon>Bacteria</taxon>
        <taxon>Bacillati</taxon>
        <taxon>Actinomycetota</taxon>
        <taxon>Actinomycetes</taxon>
        <taxon>Micromonosporales</taxon>
        <taxon>Micromonosporaceae</taxon>
        <taxon>Winogradskya</taxon>
    </lineage>
</organism>
<dbReference type="EMBL" id="BOMN01000052">
    <property type="protein sequence ID" value="GIE21089.1"/>
    <property type="molecule type" value="Genomic_DNA"/>
</dbReference>
<sequence length="70" mass="6894">MGLGVWVWGLGVRGLGVRVLGVRGLGVRVLGVGGLGDADAFQGGLAHGGDAVLGRDGGEGGFDEQAQSAY</sequence>
<name>A0ABQ3ZRB1_9ACTN</name>
<protein>
    <submittedName>
        <fullName evidence="1">Uncharacterized protein</fullName>
    </submittedName>
</protein>